<dbReference type="EMBL" id="GGEC01091774">
    <property type="protein sequence ID" value="MBX72258.1"/>
    <property type="molecule type" value="Transcribed_RNA"/>
</dbReference>
<organism evidence="1">
    <name type="scientific">Rhizophora mucronata</name>
    <name type="common">Asiatic mangrove</name>
    <dbReference type="NCBI Taxonomy" id="61149"/>
    <lineage>
        <taxon>Eukaryota</taxon>
        <taxon>Viridiplantae</taxon>
        <taxon>Streptophyta</taxon>
        <taxon>Embryophyta</taxon>
        <taxon>Tracheophyta</taxon>
        <taxon>Spermatophyta</taxon>
        <taxon>Magnoliopsida</taxon>
        <taxon>eudicotyledons</taxon>
        <taxon>Gunneridae</taxon>
        <taxon>Pentapetalae</taxon>
        <taxon>rosids</taxon>
        <taxon>fabids</taxon>
        <taxon>Malpighiales</taxon>
        <taxon>Rhizophoraceae</taxon>
        <taxon>Rhizophora</taxon>
    </lineage>
</organism>
<proteinExistence type="predicted"/>
<accession>A0A2P2QZ26</accession>
<name>A0A2P2QZ26_RHIMU</name>
<reference evidence="1" key="1">
    <citation type="submission" date="2018-02" db="EMBL/GenBank/DDBJ databases">
        <title>Rhizophora mucronata_Transcriptome.</title>
        <authorList>
            <person name="Meera S.P."/>
            <person name="Sreeshan A."/>
            <person name="Augustine A."/>
        </authorList>
    </citation>
    <scope>NUCLEOTIDE SEQUENCE</scope>
    <source>
        <tissue evidence="1">Leaf</tissue>
    </source>
</reference>
<evidence type="ECO:0000313" key="1">
    <source>
        <dbReference type="EMBL" id="MBX72258.1"/>
    </source>
</evidence>
<dbReference type="AlphaFoldDB" id="A0A2P2QZ26"/>
<protein>
    <submittedName>
        <fullName evidence="1">Uncharacterized protein</fullName>
    </submittedName>
</protein>
<sequence length="62" mass="6787">MRVRLQTKTEIYMGGSSGRVIIQLPSIISTANLHWQGAVISLLHICKGSPTLHLGTKPHELP</sequence>